<evidence type="ECO:0000313" key="1">
    <source>
        <dbReference type="EMBL" id="KAA5378488.1"/>
    </source>
</evidence>
<dbReference type="Gene3D" id="3.40.50.300">
    <property type="entry name" value="P-loop containing nucleotide triphosphate hydrolases"/>
    <property type="match status" value="1"/>
</dbReference>
<dbReference type="AlphaFoldDB" id="A0A5M5ZN04"/>
<dbReference type="RefSeq" id="WP_149941402.1">
    <property type="nucleotide sequence ID" value="NZ_VVZB01000062.1"/>
</dbReference>
<sequence length="166" mass="19179">MATRYSDYITIRESKPAYNIGREEQGEWESFIPNEQFNDILRKVVSAVRNNDQDAHKSFWIDGTYGTGKSHAAAVIKHLLCDEVGDIREYLDTEYASRQYDLLRQSVYDVRSSKRLFPVNLYGTESIAHKEDFSHRLQSAIKRALKAAGLTDFFVKTDFDDYADHV</sequence>
<evidence type="ECO:0008006" key="3">
    <source>
        <dbReference type="Google" id="ProtNLM"/>
    </source>
</evidence>
<reference evidence="1 2" key="1">
    <citation type="journal article" date="2019" name="Nat. Med.">
        <title>A library of human gut bacterial isolates paired with longitudinal multiomics data enables mechanistic microbiome research.</title>
        <authorList>
            <person name="Poyet M."/>
            <person name="Groussin M."/>
            <person name="Gibbons S.M."/>
            <person name="Avila-Pacheco J."/>
            <person name="Jiang X."/>
            <person name="Kearney S.M."/>
            <person name="Perrotta A.R."/>
            <person name="Berdy B."/>
            <person name="Zhao S."/>
            <person name="Lieberman T.D."/>
            <person name="Swanson P.K."/>
            <person name="Smith M."/>
            <person name="Roesemann S."/>
            <person name="Alexander J.E."/>
            <person name="Rich S.A."/>
            <person name="Livny J."/>
            <person name="Vlamakis H."/>
            <person name="Clish C."/>
            <person name="Bullock K."/>
            <person name="Deik A."/>
            <person name="Scott J."/>
            <person name="Pierce K.A."/>
            <person name="Xavier R.J."/>
            <person name="Alm E.J."/>
        </authorList>
    </citation>
    <scope>NUCLEOTIDE SEQUENCE [LARGE SCALE GENOMIC DNA]</scope>
    <source>
        <strain evidence="1 2">BIOML-A5</strain>
    </source>
</reference>
<proteinExistence type="predicted"/>
<dbReference type="InterPro" id="IPR027417">
    <property type="entry name" value="P-loop_NTPase"/>
</dbReference>
<dbReference type="EMBL" id="VVZB01000062">
    <property type="protein sequence ID" value="KAA5378488.1"/>
    <property type="molecule type" value="Genomic_DNA"/>
</dbReference>
<organism evidence="1 2">
    <name type="scientific">Phocaeicola dorei</name>
    <dbReference type="NCBI Taxonomy" id="357276"/>
    <lineage>
        <taxon>Bacteria</taxon>
        <taxon>Pseudomonadati</taxon>
        <taxon>Bacteroidota</taxon>
        <taxon>Bacteroidia</taxon>
        <taxon>Bacteroidales</taxon>
        <taxon>Bacteroidaceae</taxon>
        <taxon>Phocaeicola</taxon>
    </lineage>
</organism>
<comment type="caution">
    <text evidence="1">The sequence shown here is derived from an EMBL/GenBank/DDBJ whole genome shotgun (WGS) entry which is preliminary data.</text>
</comment>
<protein>
    <recommendedName>
        <fullName evidence="3">ATP-binding protein</fullName>
    </recommendedName>
</protein>
<dbReference type="Proteomes" id="UP000347681">
    <property type="component" value="Unassembled WGS sequence"/>
</dbReference>
<gene>
    <name evidence="1" type="ORF">F2Y61_23430</name>
</gene>
<accession>A0A5M5ZN04</accession>
<evidence type="ECO:0000313" key="2">
    <source>
        <dbReference type="Proteomes" id="UP000347681"/>
    </source>
</evidence>
<name>A0A5M5ZN04_9BACT</name>